<sequence>MSDTTSPLDPRIKRTLHVIRDAFLALVDEKGFDQMTIRDITERAEINRATFYLHYRDKYDLQGRLVDSMLREFAAAFELPPAFGADDFIKDTDTPPASFIRQFEHIAAHAHFYKVMLGPRGVPGFSGRMERIIRDSLARRSRIAQPHEDQAVMPRELVVRYVTSAHLGVVTHWLEEDMPYTAVYMATQLIRLHALGATRILKGGT</sequence>
<evidence type="ECO:0000256" key="2">
    <source>
        <dbReference type="PROSITE-ProRule" id="PRU00335"/>
    </source>
</evidence>
<dbReference type="PANTHER" id="PTHR43479:SF23">
    <property type="entry name" value="HTH TETR-TYPE DOMAIN-CONTAINING PROTEIN"/>
    <property type="match status" value="1"/>
</dbReference>
<dbReference type="InterPro" id="IPR001647">
    <property type="entry name" value="HTH_TetR"/>
</dbReference>
<comment type="caution">
    <text evidence="4">The sequence shown here is derived from an EMBL/GenBank/DDBJ whole genome shotgun (WGS) entry which is preliminary data.</text>
</comment>
<gene>
    <name evidence="4" type="ORF">WMW72_08725</name>
</gene>
<name>A0ABU9DGI3_9BACL</name>
<dbReference type="RefSeq" id="WP_341415046.1">
    <property type="nucleotide sequence ID" value="NZ_JBBPCC010000004.1"/>
</dbReference>
<dbReference type="SUPFAM" id="SSF46689">
    <property type="entry name" value="Homeodomain-like"/>
    <property type="match status" value="1"/>
</dbReference>
<feature type="domain" description="HTH tetR-type" evidence="3">
    <location>
        <begin position="13"/>
        <end position="73"/>
    </location>
</feature>
<protein>
    <submittedName>
        <fullName evidence="4">TetR/AcrR family transcriptional regulator C-terminal domain-containing protein</fullName>
    </submittedName>
</protein>
<evidence type="ECO:0000259" key="3">
    <source>
        <dbReference type="PROSITE" id="PS50977"/>
    </source>
</evidence>
<keyword evidence="5" id="KW-1185">Reference proteome</keyword>
<feature type="DNA-binding region" description="H-T-H motif" evidence="2">
    <location>
        <begin position="36"/>
        <end position="55"/>
    </location>
</feature>
<dbReference type="Pfam" id="PF00440">
    <property type="entry name" value="TetR_N"/>
    <property type="match status" value="1"/>
</dbReference>
<dbReference type="InterPro" id="IPR050624">
    <property type="entry name" value="HTH-type_Tx_Regulator"/>
</dbReference>
<keyword evidence="1 2" id="KW-0238">DNA-binding</keyword>
<proteinExistence type="predicted"/>
<evidence type="ECO:0000313" key="4">
    <source>
        <dbReference type="EMBL" id="MEK8127982.1"/>
    </source>
</evidence>
<dbReference type="EMBL" id="JBBPCC010000004">
    <property type="protein sequence ID" value="MEK8127982.1"/>
    <property type="molecule type" value="Genomic_DNA"/>
</dbReference>
<dbReference type="InterPro" id="IPR009057">
    <property type="entry name" value="Homeodomain-like_sf"/>
</dbReference>
<dbReference type="Pfam" id="PF14278">
    <property type="entry name" value="TetR_C_8"/>
    <property type="match status" value="1"/>
</dbReference>
<dbReference type="Gene3D" id="1.10.357.10">
    <property type="entry name" value="Tetracycline Repressor, domain 2"/>
    <property type="match status" value="1"/>
</dbReference>
<dbReference type="PANTHER" id="PTHR43479">
    <property type="entry name" value="ACREF/ENVCD OPERON REPRESSOR-RELATED"/>
    <property type="match status" value="1"/>
</dbReference>
<accession>A0ABU9DGI3</accession>
<dbReference type="InterPro" id="IPR039532">
    <property type="entry name" value="TetR_C_Firmicutes"/>
</dbReference>
<dbReference type="PROSITE" id="PS50977">
    <property type="entry name" value="HTH_TETR_2"/>
    <property type="match status" value="1"/>
</dbReference>
<dbReference type="Proteomes" id="UP001469365">
    <property type="component" value="Unassembled WGS sequence"/>
</dbReference>
<evidence type="ECO:0000256" key="1">
    <source>
        <dbReference type="ARBA" id="ARBA00023125"/>
    </source>
</evidence>
<evidence type="ECO:0000313" key="5">
    <source>
        <dbReference type="Proteomes" id="UP001469365"/>
    </source>
</evidence>
<reference evidence="4 5" key="1">
    <citation type="submission" date="2024-04" db="EMBL/GenBank/DDBJ databases">
        <title>draft genome sequnece of Paenibacillus filicis.</title>
        <authorList>
            <person name="Kim D.-U."/>
        </authorList>
    </citation>
    <scope>NUCLEOTIDE SEQUENCE [LARGE SCALE GENOMIC DNA]</scope>
    <source>
        <strain evidence="4 5">KACC14197</strain>
    </source>
</reference>
<organism evidence="4 5">
    <name type="scientific">Paenibacillus filicis</name>
    <dbReference type="NCBI Taxonomy" id="669464"/>
    <lineage>
        <taxon>Bacteria</taxon>
        <taxon>Bacillati</taxon>
        <taxon>Bacillota</taxon>
        <taxon>Bacilli</taxon>
        <taxon>Bacillales</taxon>
        <taxon>Paenibacillaceae</taxon>
        <taxon>Paenibacillus</taxon>
    </lineage>
</organism>